<protein>
    <submittedName>
        <fullName evidence="1">Uncharacterized protein</fullName>
    </submittedName>
</protein>
<organism evidence="1 2">
    <name type="scientific">Coptis chinensis</name>
    <dbReference type="NCBI Taxonomy" id="261450"/>
    <lineage>
        <taxon>Eukaryota</taxon>
        <taxon>Viridiplantae</taxon>
        <taxon>Streptophyta</taxon>
        <taxon>Embryophyta</taxon>
        <taxon>Tracheophyta</taxon>
        <taxon>Spermatophyta</taxon>
        <taxon>Magnoliopsida</taxon>
        <taxon>Ranunculales</taxon>
        <taxon>Ranunculaceae</taxon>
        <taxon>Coptidoideae</taxon>
        <taxon>Coptis</taxon>
    </lineage>
</organism>
<evidence type="ECO:0000313" key="2">
    <source>
        <dbReference type="Proteomes" id="UP000631114"/>
    </source>
</evidence>
<proteinExistence type="predicted"/>
<sequence length="102" mass="11299">MPDIGEVVGYILPLLSFFTMLGKKKDEDPVKEIKDPKEFLVKSAARLACTSPGVNHGLVKKLDLVITSPLLKINLDSAKGYKSRGIARSMLGRWEEAPRIFT</sequence>
<name>A0A835GWE0_9MAGN</name>
<gene>
    <name evidence="1" type="ORF">IFM89_014091</name>
</gene>
<evidence type="ECO:0000313" key="1">
    <source>
        <dbReference type="EMBL" id="KAF9588629.1"/>
    </source>
</evidence>
<comment type="caution">
    <text evidence="1">The sequence shown here is derived from an EMBL/GenBank/DDBJ whole genome shotgun (WGS) entry which is preliminary data.</text>
</comment>
<dbReference type="EMBL" id="JADFTS010000009">
    <property type="protein sequence ID" value="KAF9588629.1"/>
    <property type="molecule type" value="Genomic_DNA"/>
</dbReference>
<keyword evidence="2" id="KW-1185">Reference proteome</keyword>
<dbReference type="AlphaFoldDB" id="A0A835GWE0"/>
<accession>A0A835GWE0</accession>
<dbReference type="Proteomes" id="UP000631114">
    <property type="component" value="Unassembled WGS sequence"/>
</dbReference>
<reference evidence="1 2" key="1">
    <citation type="submission" date="2020-10" db="EMBL/GenBank/DDBJ databases">
        <title>The Coptis chinensis genome and diversification of protoberbering-type alkaloids.</title>
        <authorList>
            <person name="Wang B."/>
            <person name="Shu S."/>
            <person name="Song C."/>
            <person name="Liu Y."/>
        </authorList>
    </citation>
    <scope>NUCLEOTIDE SEQUENCE [LARGE SCALE GENOMIC DNA]</scope>
    <source>
        <strain evidence="1">HL-2020</strain>
        <tissue evidence="1">Leaf</tissue>
    </source>
</reference>
<dbReference type="OrthoDB" id="1735062at2759"/>